<reference evidence="4" key="1">
    <citation type="submission" date="2018-05" db="EMBL/GenBank/DDBJ databases">
        <authorList>
            <person name="Lanie J.A."/>
            <person name="Ng W.-L."/>
            <person name="Kazmierczak K.M."/>
            <person name="Andrzejewski T.M."/>
            <person name="Davidsen T.M."/>
            <person name="Wayne K.J."/>
            <person name="Tettelin H."/>
            <person name="Glass J.I."/>
            <person name="Rusch D."/>
            <person name="Podicherti R."/>
            <person name="Tsui H.-C.T."/>
            <person name="Winkler M.E."/>
        </authorList>
    </citation>
    <scope>NUCLEOTIDE SEQUENCE</scope>
</reference>
<evidence type="ECO:0000313" key="4">
    <source>
        <dbReference type="EMBL" id="SVE58230.1"/>
    </source>
</evidence>
<accession>A0A383EPJ3</accession>
<dbReference type="Pfam" id="PF14237">
    <property type="entry name" value="GYF_2"/>
    <property type="match status" value="1"/>
</dbReference>
<keyword evidence="2" id="KW-0812">Transmembrane</keyword>
<evidence type="ECO:0000256" key="2">
    <source>
        <dbReference type="SAM" id="Phobius"/>
    </source>
</evidence>
<feature type="region of interest" description="Disordered" evidence="1">
    <location>
        <begin position="163"/>
        <end position="210"/>
    </location>
</feature>
<keyword evidence="2" id="KW-1133">Transmembrane helix</keyword>
<dbReference type="InterPro" id="IPR025640">
    <property type="entry name" value="GYF_2"/>
</dbReference>
<gene>
    <name evidence="4" type="ORF">METZ01_LOCUS511084</name>
</gene>
<organism evidence="4">
    <name type="scientific">marine metagenome</name>
    <dbReference type="NCBI Taxonomy" id="408172"/>
    <lineage>
        <taxon>unclassified sequences</taxon>
        <taxon>metagenomes</taxon>
        <taxon>ecological metagenomes</taxon>
    </lineage>
</organism>
<feature type="domain" description="GYF" evidence="3">
    <location>
        <begin position="4"/>
        <end position="52"/>
    </location>
</feature>
<sequence>MNIYISRNKEKFGPYTAEEVQTLIDQGVLAEIDYAWVEGATEWAALNKIEGLDFSREKKQVNLDEALKLARQRQDESPGGIQPMASAGRDFKNLRRNVSATAGELREFLGQMKGRSPKEMLGMVAKSTLYKGLQQSLIIFAGILLVFTVIPFTIGLFNPKEEKKAQTEETTPADNDSQNNGENENGEAIKTATDPQGNPIPEGVDLDAAR</sequence>
<keyword evidence="2" id="KW-0472">Membrane</keyword>
<feature type="compositionally biased region" description="Polar residues" evidence="1">
    <location>
        <begin position="172"/>
        <end position="183"/>
    </location>
</feature>
<dbReference type="AlphaFoldDB" id="A0A383EPJ3"/>
<evidence type="ECO:0000256" key="1">
    <source>
        <dbReference type="SAM" id="MobiDB-lite"/>
    </source>
</evidence>
<name>A0A383EPJ3_9ZZZZ</name>
<dbReference type="EMBL" id="UINC01227377">
    <property type="protein sequence ID" value="SVE58230.1"/>
    <property type="molecule type" value="Genomic_DNA"/>
</dbReference>
<evidence type="ECO:0000259" key="3">
    <source>
        <dbReference type="Pfam" id="PF14237"/>
    </source>
</evidence>
<feature type="non-terminal residue" evidence="4">
    <location>
        <position position="210"/>
    </location>
</feature>
<protein>
    <recommendedName>
        <fullName evidence="3">GYF domain-containing protein</fullName>
    </recommendedName>
</protein>
<feature type="transmembrane region" description="Helical" evidence="2">
    <location>
        <begin position="137"/>
        <end position="157"/>
    </location>
</feature>
<proteinExistence type="predicted"/>